<gene>
    <name evidence="1" type="ORF">H0A36_23100</name>
</gene>
<organism evidence="1 2">
    <name type="scientific">Spartinivicinus marinus</name>
    <dbReference type="NCBI Taxonomy" id="2994442"/>
    <lineage>
        <taxon>Bacteria</taxon>
        <taxon>Pseudomonadati</taxon>
        <taxon>Pseudomonadota</taxon>
        <taxon>Gammaproteobacteria</taxon>
        <taxon>Oceanospirillales</taxon>
        <taxon>Zooshikellaceae</taxon>
        <taxon>Spartinivicinus</taxon>
    </lineage>
</organism>
<sequence length="78" mass="9355">MLRHKHSLVDEFPQCREQINKLKHENPTFAKMAAEYHTLDHQLCGLMMRDIPTSDENYLSLKKRRMKLKDQIYAMLSH</sequence>
<accession>A0A853IG03</accession>
<dbReference type="Gene3D" id="6.10.280.50">
    <property type="match status" value="1"/>
</dbReference>
<evidence type="ECO:0000313" key="2">
    <source>
        <dbReference type="Proteomes" id="UP000569732"/>
    </source>
</evidence>
<name>A0A853IG03_9GAMM</name>
<dbReference type="RefSeq" id="WP_180570912.1">
    <property type="nucleotide sequence ID" value="NZ_JACCKB010000054.1"/>
</dbReference>
<dbReference type="EMBL" id="JACCKB010000054">
    <property type="protein sequence ID" value="NYZ68911.1"/>
    <property type="molecule type" value="Genomic_DNA"/>
</dbReference>
<dbReference type="InterPro" id="IPR007420">
    <property type="entry name" value="DUF465"/>
</dbReference>
<evidence type="ECO:0000313" key="1">
    <source>
        <dbReference type="EMBL" id="NYZ68911.1"/>
    </source>
</evidence>
<dbReference type="AlphaFoldDB" id="A0A853IG03"/>
<comment type="caution">
    <text evidence="1">The sequence shown here is derived from an EMBL/GenBank/DDBJ whole genome shotgun (WGS) entry which is preliminary data.</text>
</comment>
<dbReference type="InterPro" id="IPR038444">
    <property type="entry name" value="DUF465_sf"/>
</dbReference>
<dbReference type="Pfam" id="PF04325">
    <property type="entry name" value="DUF465"/>
    <property type="match status" value="1"/>
</dbReference>
<keyword evidence="2" id="KW-1185">Reference proteome</keyword>
<proteinExistence type="predicted"/>
<dbReference type="Proteomes" id="UP000569732">
    <property type="component" value="Unassembled WGS sequence"/>
</dbReference>
<reference evidence="1 2" key="1">
    <citation type="submission" date="2020-07" db="EMBL/GenBank/DDBJ databases">
        <title>Endozoicomonas sp. nov., isolated from sediment.</title>
        <authorList>
            <person name="Gu T."/>
        </authorList>
    </citation>
    <scope>NUCLEOTIDE SEQUENCE [LARGE SCALE GENOMIC DNA]</scope>
    <source>
        <strain evidence="1 2">SM1973</strain>
    </source>
</reference>
<protein>
    <submittedName>
        <fullName evidence="1">DUF465 domain-containing protein</fullName>
    </submittedName>
</protein>